<dbReference type="Proteomes" id="UP000198302">
    <property type="component" value="Unassembled WGS sequence"/>
</dbReference>
<dbReference type="STRING" id="37752.IW18_20350"/>
<dbReference type="RefSeq" id="WP_041520014.1">
    <property type="nucleotide sequence ID" value="NZ_JPRK01000021.1"/>
</dbReference>
<evidence type="ECO:0000313" key="3">
    <source>
        <dbReference type="Proteomes" id="UP000032061"/>
    </source>
</evidence>
<dbReference type="Proteomes" id="UP000032061">
    <property type="component" value="Unassembled WGS sequence"/>
</dbReference>
<accession>A0A0D0ERX6</accession>
<evidence type="ECO:0000313" key="2">
    <source>
        <dbReference type="EMBL" id="OXA85183.1"/>
    </source>
</evidence>
<reference evidence="1 3" key="1">
    <citation type="submission" date="2015-01" db="EMBL/GenBank/DDBJ databases">
        <title>Genome of Flavobacterium hibernum DSM 12611.</title>
        <authorList>
            <person name="Stropko S.J."/>
            <person name="Pipes S.E."/>
            <person name="Newman J.D."/>
        </authorList>
    </citation>
    <scope>NUCLEOTIDE SEQUENCE [LARGE SCALE GENOMIC DNA]</scope>
    <source>
        <strain evidence="1 3">DSM 12611</strain>
    </source>
</reference>
<reference evidence="2 4" key="2">
    <citation type="submission" date="2016-11" db="EMBL/GenBank/DDBJ databases">
        <title>Whole genomes of Flavobacteriaceae.</title>
        <authorList>
            <person name="Stine C."/>
            <person name="Li C."/>
            <person name="Tadesse D."/>
        </authorList>
    </citation>
    <scope>NUCLEOTIDE SEQUENCE [LARGE SCALE GENOMIC DNA]</scope>
    <source>
        <strain evidence="2 4">ATCC 51468</strain>
    </source>
</reference>
<gene>
    <name evidence="2" type="ORF">B0A73_17690</name>
    <name evidence="1" type="ORF">IW18_20350</name>
</gene>
<name>A0A0D0ERX6_9FLAO</name>
<sequence length="114" mass="13405">MLPKKSENIYPKTEENIQAIFDYYFSEFNVGQTGAIERLKENNILSLNQIEYLIRKLSEAYIPIFRVHLKTPIELQNLIKYGLDAIVYQEIKKSGSKSRQSITLEFQNFVKENK</sequence>
<keyword evidence="4" id="KW-1185">Reference proteome</keyword>
<proteinExistence type="predicted"/>
<organism evidence="1 3">
    <name type="scientific">Flavobacterium hibernum</name>
    <dbReference type="NCBI Taxonomy" id="37752"/>
    <lineage>
        <taxon>Bacteria</taxon>
        <taxon>Pseudomonadati</taxon>
        <taxon>Bacteroidota</taxon>
        <taxon>Flavobacteriia</taxon>
        <taxon>Flavobacteriales</taxon>
        <taxon>Flavobacteriaceae</taxon>
        <taxon>Flavobacterium</taxon>
    </lineage>
</organism>
<dbReference type="OrthoDB" id="1371891at2"/>
<comment type="caution">
    <text evidence="1">The sequence shown here is derived from an EMBL/GenBank/DDBJ whole genome shotgun (WGS) entry which is preliminary data.</text>
</comment>
<evidence type="ECO:0000313" key="4">
    <source>
        <dbReference type="Proteomes" id="UP000198302"/>
    </source>
</evidence>
<protein>
    <submittedName>
        <fullName evidence="1">Uncharacterized protein</fullName>
    </submittedName>
</protein>
<dbReference type="EMBL" id="MUGX01000026">
    <property type="protein sequence ID" value="OXA85183.1"/>
    <property type="molecule type" value="Genomic_DNA"/>
</dbReference>
<evidence type="ECO:0000313" key="1">
    <source>
        <dbReference type="EMBL" id="KIO50943.1"/>
    </source>
</evidence>
<dbReference type="AlphaFoldDB" id="A0A0D0ERX6"/>
<dbReference type="EMBL" id="JPRK01000021">
    <property type="protein sequence ID" value="KIO50943.1"/>
    <property type="molecule type" value="Genomic_DNA"/>
</dbReference>